<dbReference type="GO" id="GO:0006508">
    <property type="term" value="P:proteolysis"/>
    <property type="evidence" value="ECO:0007669"/>
    <property type="project" value="UniProtKB-KW"/>
</dbReference>
<evidence type="ECO:0000256" key="2">
    <source>
        <dbReference type="ARBA" id="ARBA00022723"/>
    </source>
</evidence>
<dbReference type="NCBIfam" id="NF005914">
    <property type="entry name" value="PRK07907.1"/>
    <property type="match status" value="1"/>
</dbReference>
<dbReference type="PANTHER" id="PTHR43270">
    <property type="entry name" value="BETA-ALA-HIS DIPEPTIDASE"/>
    <property type="match status" value="1"/>
</dbReference>
<keyword evidence="2" id="KW-0479">Metal-binding</keyword>
<evidence type="ECO:0000256" key="3">
    <source>
        <dbReference type="ARBA" id="ARBA00022801"/>
    </source>
</evidence>
<feature type="domain" description="Peptidase M20 dimerisation" evidence="4">
    <location>
        <begin position="180"/>
        <end position="325"/>
    </location>
</feature>
<dbReference type="Pfam" id="PF07687">
    <property type="entry name" value="M20_dimer"/>
    <property type="match status" value="1"/>
</dbReference>
<organism evidence="5 6">
    <name type="scientific">Glycomyces paridis</name>
    <dbReference type="NCBI Taxonomy" id="2126555"/>
    <lineage>
        <taxon>Bacteria</taxon>
        <taxon>Bacillati</taxon>
        <taxon>Actinomycetota</taxon>
        <taxon>Actinomycetes</taxon>
        <taxon>Glycomycetales</taxon>
        <taxon>Glycomycetaceae</taxon>
        <taxon>Glycomyces</taxon>
    </lineage>
</organism>
<comment type="caution">
    <text evidence="5">The sequence shown here is derived from an EMBL/GenBank/DDBJ whole genome shotgun (WGS) entry which is preliminary data.</text>
</comment>
<dbReference type="GO" id="GO:0046872">
    <property type="term" value="F:metal ion binding"/>
    <property type="evidence" value="ECO:0007669"/>
    <property type="project" value="UniProtKB-KW"/>
</dbReference>
<protein>
    <submittedName>
        <fullName evidence="5">M20/M25/M40 family metallo-hydrolase</fullName>
    </submittedName>
</protein>
<dbReference type="SUPFAM" id="SSF53187">
    <property type="entry name" value="Zn-dependent exopeptidases"/>
    <property type="match status" value="1"/>
</dbReference>
<name>A0A4S8PJT6_9ACTN</name>
<keyword evidence="1" id="KW-0645">Protease</keyword>
<dbReference type="Gene3D" id="3.30.70.360">
    <property type="match status" value="1"/>
</dbReference>
<dbReference type="GO" id="GO:0008233">
    <property type="term" value="F:peptidase activity"/>
    <property type="evidence" value="ECO:0007669"/>
    <property type="project" value="UniProtKB-KW"/>
</dbReference>
<dbReference type="PANTHER" id="PTHR43270:SF12">
    <property type="entry name" value="SUCCINYL-DIAMINOPIMELATE DESUCCINYLASE"/>
    <property type="match status" value="1"/>
</dbReference>
<dbReference type="InterPro" id="IPR051458">
    <property type="entry name" value="Cyt/Met_Dipeptidase"/>
</dbReference>
<dbReference type="Pfam" id="PF01546">
    <property type="entry name" value="Peptidase_M20"/>
    <property type="match status" value="1"/>
</dbReference>
<keyword evidence="6" id="KW-1185">Reference proteome</keyword>
<gene>
    <name evidence="5" type="ORF">E9998_04985</name>
</gene>
<keyword evidence="3 5" id="KW-0378">Hydrolase</keyword>
<evidence type="ECO:0000256" key="1">
    <source>
        <dbReference type="ARBA" id="ARBA00022670"/>
    </source>
</evidence>
<sequence length="435" mass="45865">MPRLCDELERLVAIPSIAFPNHPKEPVRRAHDYVVDLLRDAGVQDLDAIELPDTSPVITGRIPAPPGAPTVLLYGHYDVQPAGDESAWETPPFTPTRKDGAIYGRGAADCKSNLIAHIGALRAHGGRPPVGVRIAFEGQEEYGSAFDDYPPSDPGRFAADAMLICDMGNVRPGSPTLTVALRGAADVYVEVRTLKHPVHSGEFGGAAPDALLTLIAALATLHDANGDVAVPGMRRDAWDGTAYSDEEFAHLTGMLPGTAQLGTGPIGERLWHGPAITVIGLDAPAVDSAASAVVPYARAYLNVRVHPEQDVKEGQAAVIRHLEALRPFGNELKVTGGDAGAGYAATMGGPAYRAMRRSMAAAWGADVAEMASGGSIPLVNALAKAQPAAEILMFGAEDGECGLHGPNERVLIDELEKTVLAEARFFDEYAKEAGR</sequence>
<dbReference type="AlphaFoldDB" id="A0A4S8PJT6"/>
<evidence type="ECO:0000259" key="4">
    <source>
        <dbReference type="Pfam" id="PF07687"/>
    </source>
</evidence>
<dbReference type="InterPro" id="IPR011650">
    <property type="entry name" value="Peptidase_M20_dimer"/>
</dbReference>
<dbReference type="Gene3D" id="3.40.630.10">
    <property type="entry name" value="Zn peptidases"/>
    <property type="match status" value="1"/>
</dbReference>
<dbReference type="RefSeq" id="WP_136528814.1">
    <property type="nucleotide sequence ID" value="NZ_STGX01000003.1"/>
</dbReference>
<dbReference type="EMBL" id="STGX01000003">
    <property type="protein sequence ID" value="THV30948.1"/>
    <property type="molecule type" value="Genomic_DNA"/>
</dbReference>
<evidence type="ECO:0000313" key="5">
    <source>
        <dbReference type="EMBL" id="THV30948.1"/>
    </source>
</evidence>
<proteinExistence type="predicted"/>
<reference evidence="5 6" key="1">
    <citation type="journal article" date="2018" name="Int. J. Syst. Evol. Microbiol.">
        <title>Glycomyces paridis sp. nov., isolated from the medicinal plant Paris polyphylla.</title>
        <authorList>
            <person name="Fang X.M."/>
            <person name="Bai J.L."/>
            <person name="Su J."/>
            <person name="Zhao L.L."/>
            <person name="Liu H.Y."/>
            <person name="Ma B.P."/>
            <person name="Zhang Y.Q."/>
            <person name="Yu L.Y."/>
        </authorList>
    </citation>
    <scope>NUCLEOTIDE SEQUENCE [LARGE SCALE GENOMIC DNA]</scope>
    <source>
        <strain evidence="5 6">CPCC 204357</strain>
    </source>
</reference>
<accession>A0A4S8PJT6</accession>
<evidence type="ECO:0000313" key="6">
    <source>
        <dbReference type="Proteomes" id="UP000305792"/>
    </source>
</evidence>
<dbReference type="Proteomes" id="UP000305792">
    <property type="component" value="Unassembled WGS sequence"/>
</dbReference>
<dbReference type="OrthoDB" id="9761532at2"/>
<dbReference type="InterPro" id="IPR002933">
    <property type="entry name" value="Peptidase_M20"/>
</dbReference>